<dbReference type="RefSeq" id="WP_256027762.1">
    <property type="nucleotide sequence ID" value="NZ_JAHLKM010000001.1"/>
</dbReference>
<proteinExistence type="predicted"/>
<dbReference type="InterPro" id="IPR055735">
    <property type="entry name" value="DUF7311"/>
</dbReference>
<reference evidence="2" key="1">
    <citation type="journal article" date="2023" name="Front. Microbiol.">
        <title>Genomic-based phylogenetic and metabolic analyses of the genus Natronomonas, and description of Natronomonas aquatica sp. nov.</title>
        <authorList>
            <person name="Garcia-Roldan A."/>
            <person name="Duran-Viseras A."/>
            <person name="de la Haba R.R."/>
            <person name="Corral P."/>
            <person name="Sanchez-Porro C."/>
            <person name="Ventosa A."/>
        </authorList>
    </citation>
    <scope>NUCLEOTIDE SEQUENCE</scope>
    <source>
        <strain evidence="2">F2-12</strain>
    </source>
</reference>
<feature type="domain" description="DUF7311" evidence="1">
    <location>
        <begin position="1"/>
        <end position="136"/>
    </location>
</feature>
<protein>
    <recommendedName>
        <fullName evidence="1">DUF7311 domain-containing protein</fullName>
    </recommendedName>
</protein>
<name>A0A9R1CQF5_9EURY</name>
<evidence type="ECO:0000313" key="2">
    <source>
        <dbReference type="EMBL" id="MCQ4331938.1"/>
    </source>
</evidence>
<gene>
    <name evidence="2" type="ORF">KM295_00260</name>
</gene>
<dbReference type="EMBL" id="JAHLKM010000001">
    <property type="protein sequence ID" value="MCQ4331938.1"/>
    <property type="molecule type" value="Genomic_DNA"/>
</dbReference>
<dbReference type="Proteomes" id="UP001139494">
    <property type="component" value="Unassembled WGS sequence"/>
</dbReference>
<dbReference type="AlphaFoldDB" id="A0A9R1CQF5"/>
<dbReference type="Pfam" id="PF23993">
    <property type="entry name" value="DUF7311"/>
    <property type="match status" value="1"/>
</dbReference>
<comment type="caution">
    <text evidence="2">The sequence shown here is derived from an EMBL/GenBank/DDBJ whole genome shotgun (WGS) entry which is preliminary data.</text>
</comment>
<sequence length="142" mass="15338">MIRVVLAVVVSAALFGLGLPAAERVDRERNAALATDELESVGDAAERLVTENDPIAPDRKPAATTVVVDVPEPTFANRGRVRIRDDELHWEPAGGRNHTVDPPVPIRVKTPIVAADRLRLRLSFVRIDGAAVVFARPVGPEV</sequence>
<keyword evidence="3" id="KW-1185">Reference proteome</keyword>
<evidence type="ECO:0000313" key="3">
    <source>
        <dbReference type="Proteomes" id="UP001139494"/>
    </source>
</evidence>
<accession>A0A9R1CQF5</accession>
<evidence type="ECO:0000259" key="1">
    <source>
        <dbReference type="Pfam" id="PF23993"/>
    </source>
</evidence>
<organism evidence="2 3">
    <name type="scientific">Natronomonas aquatica</name>
    <dbReference type="NCBI Taxonomy" id="2841590"/>
    <lineage>
        <taxon>Archaea</taxon>
        <taxon>Methanobacteriati</taxon>
        <taxon>Methanobacteriota</taxon>
        <taxon>Stenosarchaea group</taxon>
        <taxon>Halobacteria</taxon>
        <taxon>Halobacteriales</taxon>
        <taxon>Natronomonadaceae</taxon>
        <taxon>Natronomonas</taxon>
    </lineage>
</organism>